<name>A0A6G9IE78_9GAMM</name>
<organism evidence="1 2">
    <name type="scientific">Zophobihabitans entericus</name>
    <dbReference type="NCBI Taxonomy" id="1635327"/>
    <lineage>
        <taxon>Bacteria</taxon>
        <taxon>Pseudomonadati</taxon>
        <taxon>Pseudomonadota</taxon>
        <taxon>Gammaproteobacteria</taxon>
        <taxon>Orbales</taxon>
        <taxon>Orbaceae</taxon>
        <taxon>Zophobihabitans</taxon>
    </lineage>
</organism>
<dbReference type="Proteomes" id="UP000501168">
    <property type="component" value="Chromosome"/>
</dbReference>
<evidence type="ECO:0000313" key="1">
    <source>
        <dbReference type="EMBL" id="QIQ22122.1"/>
    </source>
</evidence>
<dbReference type="AlphaFoldDB" id="A0A6G9IE78"/>
<reference evidence="1 2" key="1">
    <citation type="submission" date="2020-03" db="EMBL/GenBank/DDBJ databases">
        <title>Complete genome sequence of Orbus sp. IPMB12 (BCRC 80908).</title>
        <authorList>
            <person name="Lo W.-S."/>
            <person name="Chang T.-H."/>
            <person name="Kuo C.-H."/>
        </authorList>
    </citation>
    <scope>NUCLEOTIDE SEQUENCE [LARGE SCALE GENOMIC DNA]</scope>
    <source>
        <strain evidence="1 2">IPMB12</strain>
    </source>
</reference>
<dbReference type="InParanoid" id="A0A6G9IE78"/>
<dbReference type="KEGG" id="orb:IPMB12_10775"/>
<sequence length="60" mass="7115">MKKHNSIKKLVLFALREHWLITIQNNQLVFKKESLGTSFYLCIVPTKLKKWLSMQGIRNV</sequence>
<dbReference type="EMBL" id="CP050253">
    <property type="protein sequence ID" value="QIQ22122.1"/>
    <property type="molecule type" value="Genomic_DNA"/>
</dbReference>
<proteinExistence type="predicted"/>
<dbReference type="RefSeq" id="WP_166917419.1">
    <property type="nucleotide sequence ID" value="NZ_CP050253.1"/>
</dbReference>
<accession>A0A6G9IE78</accession>
<evidence type="ECO:0000313" key="2">
    <source>
        <dbReference type="Proteomes" id="UP000501168"/>
    </source>
</evidence>
<gene>
    <name evidence="1" type="ORF">IPMB12_10775</name>
</gene>
<keyword evidence="2" id="KW-1185">Reference proteome</keyword>
<protein>
    <submittedName>
        <fullName evidence="1">Uncharacterized protein</fullName>
    </submittedName>
</protein>